<feature type="active site" description="Charge relay system" evidence="5">
    <location>
        <position position="60"/>
    </location>
</feature>
<dbReference type="EC" id="6.3.5.7" evidence="5"/>
<evidence type="ECO:0000256" key="3">
    <source>
        <dbReference type="ARBA" id="ARBA00022840"/>
    </source>
</evidence>
<dbReference type="EMBL" id="QLNQ01000021">
    <property type="protein sequence ID" value="RCK65241.1"/>
    <property type="molecule type" value="Genomic_DNA"/>
</dbReference>
<dbReference type="AlphaFoldDB" id="A0A367YJN1"/>
<evidence type="ECO:0000256" key="4">
    <source>
        <dbReference type="ARBA" id="ARBA00022917"/>
    </source>
</evidence>
<keyword evidence="4 5" id="KW-0648">Protein biosynthesis</keyword>
<reference evidence="7 8" key="1">
    <citation type="submission" date="2018-06" db="EMBL/GenBank/DDBJ databases">
        <title>Whole genome sequencing of Candida tropicalis (genome annotated by CSBL at Korea University).</title>
        <authorList>
            <person name="Ahn J."/>
        </authorList>
    </citation>
    <scope>NUCLEOTIDE SEQUENCE [LARGE SCALE GENOMIC DNA]</scope>
    <source>
        <strain evidence="7 8">ATCC 20962</strain>
    </source>
</reference>
<comment type="subunit">
    <text evidence="5">Subunit of the heterotrimeric GatFAB amidotransferase (AdT) complex, composed of A, B and F subunits.</text>
</comment>
<dbReference type="GO" id="GO:0030956">
    <property type="term" value="C:glutamyl-tRNA(Gln) amidotransferase complex"/>
    <property type="evidence" value="ECO:0007669"/>
    <property type="project" value="UniProtKB-UniRule"/>
</dbReference>
<keyword evidence="8" id="KW-1185">Reference proteome</keyword>
<dbReference type="GO" id="GO:0070681">
    <property type="term" value="P:glutaminyl-tRNAGln biosynthesis via transamidation"/>
    <property type="evidence" value="ECO:0007669"/>
    <property type="project" value="UniProtKB-UniRule"/>
</dbReference>
<protein>
    <recommendedName>
        <fullName evidence="5">Glutamyl-tRNA(Gln) amidotransferase subunit A, mitochondrial</fullName>
        <shortName evidence="5">Glu-AdT subunit A</shortName>
        <ecNumber evidence="5">6.3.5.7</ecNumber>
    </recommendedName>
</protein>
<evidence type="ECO:0000313" key="8">
    <source>
        <dbReference type="Proteomes" id="UP000253472"/>
    </source>
</evidence>
<keyword evidence="1 5" id="KW-0436">Ligase</keyword>
<dbReference type="PANTHER" id="PTHR11895">
    <property type="entry name" value="TRANSAMIDASE"/>
    <property type="match status" value="1"/>
</dbReference>
<evidence type="ECO:0000259" key="6">
    <source>
        <dbReference type="Pfam" id="PF01425"/>
    </source>
</evidence>
<gene>
    <name evidence="5 7" type="primary">HER2</name>
    <name evidence="7" type="ORF">Cantr_00737</name>
</gene>
<dbReference type="GO" id="GO:0032543">
    <property type="term" value="P:mitochondrial translation"/>
    <property type="evidence" value="ECO:0007669"/>
    <property type="project" value="UniProtKB-UniRule"/>
</dbReference>
<proteinExistence type="inferred from homology"/>
<comment type="similarity">
    <text evidence="5">Belongs to the amidase family. GatA subfamily.</text>
</comment>
<comment type="catalytic activity">
    <reaction evidence="5">
        <text>L-glutamyl-tRNA(Gln) + L-glutamine + ATP + H2O = L-glutaminyl-tRNA(Gln) + L-glutamate + ADP + phosphate + H(+)</text>
        <dbReference type="Rhea" id="RHEA:17521"/>
        <dbReference type="Rhea" id="RHEA-COMP:9681"/>
        <dbReference type="Rhea" id="RHEA-COMP:9684"/>
        <dbReference type="ChEBI" id="CHEBI:15377"/>
        <dbReference type="ChEBI" id="CHEBI:15378"/>
        <dbReference type="ChEBI" id="CHEBI:29985"/>
        <dbReference type="ChEBI" id="CHEBI:30616"/>
        <dbReference type="ChEBI" id="CHEBI:43474"/>
        <dbReference type="ChEBI" id="CHEBI:58359"/>
        <dbReference type="ChEBI" id="CHEBI:78520"/>
        <dbReference type="ChEBI" id="CHEBI:78521"/>
        <dbReference type="ChEBI" id="CHEBI:456216"/>
        <dbReference type="EC" id="6.3.5.7"/>
    </reaction>
</comment>
<dbReference type="Pfam" id="PF01425">
    <property type="entry name" value="Amidase"/>
    <property type="match status" value="1"/>
</dbReference>
<evidence type="ECO:0000256" key="5">
    <source>
        <dbReference type="HAMAP-Rule" id="MF_03150"/>
    </source>
</evidence>
<dbReference type="HAMAP" id="MF_00120">
    <property type="entry name" value="GatA"/>
    <property type="match status" value="1"/>
</dbReference>
<dbReference type="GO" id="GO:0016740">
    <property type="term" value="F:transferase activity"/>
    <property type="evidence" value="ECO:0007669"/>
    <property type="project" value="UniProtKB-KW"/>
</dbReference>
<accession>A0A367YJN1</accession>
<dbReference type="OrthoDB" id="421993at2759"/>
<name>A0A367YJN1_9ASCO</name>
<comment type="function">
    <text evidence="5">Allows the formation of correctly charged Gln-tRNA(Gln) through the transamidation of misacylated Glu-tRNA(Gln) in the mitochondria. The reaction takes place in the presence of glutamine and ATP through an activated gamma-phospho-Glu-tRNA(Gln).</text>
</comment>
<dbReference type="STRING" id="5486.A0A367YJN1"/>
<keyword evidence="3 5" id="KW-0067">ATP-binding</keyword>
<feature type="active site" description="Acyl-ester intermediate" evidence="5">
    <location>
        <position position="159"/>
    </location>
</feature>
<evidence type="ECO:0000256" key="2">
    <source>
        <dbReference type="ARBA" id="ARBA00022741"/>
    </source>
</evidence>
<dbReference type="GO" id="GO:0050567">
    <property type="term" value="F:glutaminyl-tRNA synthase (glutamine-hydrolyzing) activity"/>
    <property type="evidence" value="ECO:0007669"/>
    <property type="project" value="UniProtKB-UniRule"/>
</dbReference>
<dbReference type="InterPro" id="IPR000120">
    <property type="entry name" value="Amidase"/>
</dbReference>
<organism evidence="7 8">
    <name type="scientific">Candida viswanathii</name>
    <dbReference type="NCBI Taxonomy" id="5486"/>
    <lineage>
        <taxon>Eukaryota</taxon>
        <taxon>Fungi</taxon>
        <taxon>Dikarya</taxon>
        <taxon>Ascomycota</taxon>
        <taxon>Saccharomycotina</taxon>
        <taxon>Pichiomycetes</taxon>
        <taxon>Debaryomycetaceae</taxon>
        <taxon>Candida/Lodderomyces clade</taxon>
        <taxon>Candida</taxon>
    </lineage>
</organism>
<dbReference type="InterPro" id="IPR036928">
    <property type="entry name" value="AS_sf"/>
</dbReference>
<dbReference type="GO" id="GO:0005739">
    <property type="term" value="C:mitochondrion"/>
    <property type="evidence" value="ECO:0007669"/>
    <property type="project" value="UniProtKB-SubCell"/>
</dbReference>
<dbReference type="InterPro" id="IPR004412">
    <property type="entry name" value="GatA"/>
</dbReference>
<dbReference type="PANTHER" id="PTHR11895:SF7">
    <property type="entry name" value="GLUTAMYL-TRNA(GLN) AMIDOTRANSFERASE SUBUNIT A, MITOCHONDRIAL"/>
    <property type="match status" value="1"/>
</dbReference>
<comment type="caution">
    <text evidence="7">The sequence shown here is derived from an EMBL/GenBank/DDBJ whole genome shotgun (WGS) entry which is preliminary data.</text>
</comment>
<dbReference type="SUPFAM" id="SSF75304">
    <property type="entry name" value="Amidase signature (AS) enzymes"/>
    <property type="match status" value="1"/>
</dbReference>
<keyword evidence="5" id="KW-0496">Mitochondrion</keyword>
<dbReference type="GO" id="GO:0005524">
    <property type="term" value="F:ATP binding"/>
    <property type="evidence" value="ECO:0007669"/>
    <property type="project" value="UniProtKB-KW"/>
</dbReference>
<dbReference type="InterPro" id="IPR023631">
    <property type="entry name" value="Amidase_dom"/>
</dbReference>
<comment type="subcellular location">
    <subcellularLocation>
        <location evidence="5">Mitochondrion</location>
    </subcellularLocation>
</comment>
<keyword evidence="7" id="KW-0808">Transferase</keyword>
<dbReference type="Proteomes" id="UP000253472">
    <property type="component" value="Unassembled WGS sequence"/>
</dbReference>
<keyword evidence="2 5" id="KW-0547">Nucleotide-binding</keyword>
<dbReference type="Gene3D" id="3.90.1300.10">
    <property type="entry name" value="Amidase signature (AS) domain"/>
    <property type="match status" value="1"/>
</dbReference>
<evidence type="ECO:0000256" key="1">
    <source>
        <dbReference type="ARBA" id="ARBA00022598"/>
    </source>
</evidence>
<sequence length="467" mass="51220">MNRLLLPLLRTITRKRSVRYFTDDIAPNRTTTDYNSIITKLGTGRSGPSTDPSVVRYMVKDNIATTRGKTTAASKTLSTYNSPFNSTVVDLLDSQEYKLIGKTNLDEFGMGSANMNSYYAFVMNPSNSSTVAGGSSGGSAAAVYADYCEFALGTDTGGSVRLPAAYCQVAGFKPTYGRISRWGVVPYAQTLDTVGILTKDLELMKKVYQALDKFDEKDPTSLPEQVRSKIVKTTRRERLVVGVPEEFILLELSDLAREALQGALVRLQKLGHEVRSVSIKSIKKALPAYYTLATAEAASNLARYDGLRYGHNTDIEVESGASELLFKNRSSHFLEEVGQRIILGNYTLSSDSGDHYLRATELREELCREFSSAFKNPHVLLQDKQNDNGVDLIIGTTALSSAPSIREYLEQTEKNMINEYANDVLTVPASLAGIPAASVQFKGIGIQLMGQFGDDELVLDVAQELSK</sequence>
<evidence type="ECO:0000313" key="7">
    <source>
        <dbReference type="EMBL" id="RCK65241.1"/>
    </source>
</evidence>
<feature type="domain" description="Amidase" evidence="6">
    <location>
        <begin position="58"/>
        <end position="459"/>
    </location>
</feature>
<feature type="active site" description="Charge relay system" evidence="5">
    <location>
        <position position="135"/>
    </location>
</feature>